<dbReference type="InterPro" id="IPR001647">
    <property type="entry name" value="HTH_TetR"/>
</dbReference>
<dbReference type="PRINTS" id="PR00455">
    <property type="entry name" value="HTHTETR"/>
</dbReference>
<dbReference type="EMBL" id="BAAAMU010000033">
    <property type="protein sequence ID" value="GAA1644118.1"/>
    <property type="molecule type" value="Genomic_DNA"/>
</dbReference>
<keyword evidence="2" id="KW-0805">Transcription regulation</keyword>
<protein>
    <recommendedName>
        <fullName evidence="7">HTH tetR-type domain-containing protein</fullName>
    </recommendedName>
</protein>
<evidence type="ECO:0000256" key="1">
    <source>
        <dbReference type="ARBA" id="ARBA00022491"/>
    </source>
</evidence>
<keyword evidence="4" id="KW-0804">Transcription</keyword>
<dbReference type="Pfam" id="PF02909">
    <property type="entry name" value="TetR_C_1"/>
    <property type="match status" value="1"/>
</dbReference>
<name>A0ABN2FFB2_9ACTN</name>
<evidence type="ECO:0000256" key="5">
    <source>
        <dbReference type="PROSITE-ProRule" id="PRU00335"/>
    </source>
</evidence>
<proteinExistence type="predicted"/>
<sequence>MPSDKRPGLTKQVLIDTALRLLDEVGLEGLTVRRLAAELGVQSPALYWHIRTKQELLDGMADAICRAPGMGPPRDDESWQDWLLRRARAYRATLLARRDGARVVAHARSLSQETVALFDRELAAMVERGFTPALALHTIGALTSYVNGFVLREQAPAPAPEPAADPLPKPDPGPTQEPAPGPPAEPAPSPTPEPAAGLPAEPAPSPAPGPASSHALGSPRVAPATLTAAVLEGGESIGETAFEHGLRVFIAGTAAVLSHGHDGPATPSRTAP</sequence>
<evidence type="ECO:0000256" key="4">
    <source>
        <dbReference type="ARBA" id="ARBA00023163"/>
    </source>
</evidence>
<dbReference type="InterPro" id="IPR009057">
    <property type="entry name" value="Homeodomain-like_sf"/>
</dbReference>
<dbReference type="InterPro" id="IPR004111">
    <property type="entry name" value="Repressor_TetR_C"/>
</dbReference>
<dbReference type="Pfam" id="PF00440">
    <property type="entry name" value="TetR_N"/>
    <property type="match status" value="1"/>
</dbReference>
<dbReference type="Gene3D" id="1.10.357.10">
    <property type="entry name" value="Tetracycline Repressor, domain 2"/>
    <property type="match status" value="1"/>
</dbReference>
<evidence type="ECO:0000313" key="9">
    <source>
        <dbReference type="Proteomes" id="UP001500064"/>
    </source>
</evidence>
<dbReference type="PRINTS" id="PR00400">
    <property type="entry name" value="TETREPRESSOR"/>
</dbReference>
<dbReference type="Proteomes" id="UP001500064">
    <property type="component" value="Unassembled WGS sequence"/>
</dbReference>
<dbReference type="InterPro" id="IPR050109">
    <property type="entry name" value="HTH-type_TetR-like_transc_reg"/>
</dbReference>
<organism evidence="8 9">
    <name type="scientific">Nonomuraea maheshkhaliensis</name>
    <dbReference type="NCBI Taxonomy" id="419590"/>
    <lineage>
        <taxon>Bacteria</taxon>
        <taxon>Bacillati</taxon>
        <taxon>Actinomycetota</taxon>
        <taxon>Actinomycetes</taxon>
        <taxon>Streptosporangiales</taxon>
        <taxon>Streptosporangiaceae</taxon>
        <taxon>Nonomuraea</taxon>
    </lineage>
</organism>
<evidence type="ECO:0000256" key="2">
    <source>
        <dbReference type="ARBA" id="ARBA00023015"/>
    </source>
</evidence>
<keyword evidence="3 5" id="KW-0238">DNA-binding</keyword>
<comment type="caution">
    <text evidence="8">The sequence shown here is derived from an EMBL/GenBank/DDBJ whole genome shotgun (WGS) entry which is preliminary data.</text>
</comment>
<keyword evidence="1" id="KW-0678">Repressor</keyword>
<reference evidence="8 9" key="1">
    <citation type="journal article" date="2019" name="Int. J. Syst. Evol. Microbiol.">
        <title>The Global Catalogue of Microorganisms (GCM) 10K type strain sequencing project: providing services to taxonomists for standard genome sequencing and annotation.</title>
        <authorList>
            <consortium name="The Broad Institute Genomics Platform"/>
            <consortium name="The Broad Institute Genome Sequencing Center for Infectious Disease"/>
            <person name="Wu L."/>
            <person name="Ma J."/>
        </authorList>
    </citation>
    <scope>NUCLEOTIDE SEQUENCE [LARGE SCALE GENOMIC DNA]</scope>
    <source>
        <strain evidence="8 9">JCM 13929</strain>
    </source>
</reference>
<dbReference type="InterPro" id="IPR003012">
    <property type="entry name" value="Tet_transcr_reg_TetR"/>
</dbReference>
<dbReference type="PROSITE" id="PS50977">
    <property type="entry name" value="HTH_TETR_2"/>
    <property type="match status" value="1"/>
</dbReference>
<evidence type="ECO:0000259" key="7">
    <source>
        <dbReference type="PROSITE" id="PS50977"/>
    </source>
</evidence>
<dbReference type="SUPFAM" id="SSF48498">
    <property type="entry name" value="Tetracyclin repressor-like, C-terminal domain"/>
    <property type="match status" value="1"/>
</dbReference>
<dbReference type="Gene3D" id="1.10.10.60">
    <property type="entry name" value="Homeodomain-like"/>
    <property type="match status" value="1"/>
</dbReference>
<feature type="domain" description="HTH tetR-type" evidence="7">
    <location>
        <begin position="8"/>
        <end position="68"/>
    </location>
</feature>
<dbReference type="RefSeq" id="WP_346107879.1">
    <property type="nucleotide sequence ID" value="NZ_BAAAMU010000033.1"/>
</dbReference>
<dbReference type="InterPro" id="IPR036271">
    <property type="entry name" value="Tet_transcr_reg_TetR-rel_C_sf"/>
</dbReference>
<feature type="compositionally biased region" description="Pro residues" evidence="6">
    <location>
        <begin position="157"/>
        <end position="193"/>
    </location>
</feature>
<dbReference type="PANTHER" id="PTHR30055">
    <property type="entry name" value="HTH-TYPE TRANSCRIPTIONAL REGULATOR RUTR"/>
    <property type="match status" value="1"/>
</dbReference>
<gene>
    <name evidence="8" type="ORF">GCM10009733_046510</name>
</gene>
<feature type="region of interest" description="Disordered" evidence="6">
    <location>
        <begin position="156"/>
        <end position="218"/>
    </location>
</feature>
<evidence type="ECO:0000256" key="6">
    <source>
        <dbReference type="SAM" id="MobiDB-lite"/>
    </source>
</evidence>
<keyword evidence="9" id="KW-1185">Reference proteome</keyword>
<dbReference type="PANTHER" id="PTHR30055:SF151">
    <property type="entry name" value="TRANSCRIPTIONAL REGULATORY PROTEIN"/>
    <property type="match status" value="1"/>
</dbReference>
<evidence type="ECO:0000256" key="3">
    <source>
        <dbReference type="ARBA" id="ARBA00023125"/>
    </source>
</evidence>
<feature type="DNA-binding region" description="H-T-H motif" evidence="5">
    <location>
        <begin position="31"/>
        <end position="50"/>
    </location>
</feature>
<evidence type="ECO:0000313" key="8">
    <source>
        <dbReference type="EMBL" id="GAA1644118.1"/>
    </source>
</evidence>
<accession>A0ABN2FFB2</accession>
<dbReference type="SUPFAM" id="SSF46689">
    <property type="entry name" value="Homeodomain-like"/>
    <property type="match status" value="1"/>
</dbReference>